<dbReference type="AlphaFoldDB" id="A0A0D4BX74"/>
<evidence type="ECO:0000313" key="14">
    <source>
        <dbReference type="Proteomes" id="UP000061839"/>
    </source>
</evidence>
<dbReference type="InterPro" id="IPR001872">
    <property type="entry name" value="Peptidase_A8"/>
</dbReference>
<dbReference type="GO" id="GO:0006508">
    <property type="term" value="P:proteolysis"/>
    <property type="evidence" value="ECO:0007669"/>
    <property type="project" value="UniProtKB-KW"/>
</dbReference>
<dbReference type="GO" id="GO:0005886">
    <property type="term" value="C:plasma membrane"/>
    <property type="evidence" value="ECO:0007669"/>
    <property type="project" value="UniProtKB-SubCell"/>
</dbReference>
<feature type="transmembrane region" description="Helical" evidence="9">
    <location>
        <begin position="103"/>
        <end position="121"/>
    </location>
</feature>
<evidence type="ECO:0000256" key="9">
    <source>
        <dbReference type="HAMAP-Rule" id="MF_00161"/>
    </source>
</evidence>
<feature type="active site" evidence="9">
    <location>
        <position position="137"/>
    </location>
</feature>
<feature type="compositionally biased region" description="Low complexity" evidence="12">
    <location>
        <begin position="191"/>
        <end position="201"/>
    </location>
</feature>
<protein>
    <recommendedName>
        <fullName evidence="9">Lipoprotein signal peptidase</fullName>
        <ecNumber evidence="9">3.4.23.36</ecNumber>
    </recommendedName>
    <alternativeName>
        <fullName evidence="9">Prolipoprotein signal peptidase</fullName>
    </alternativeName>
    <alternativeName>
        <fullName evidence="9">Signal peptidase II</fullName>
        <shortName evidence="9">SPase II</shortName>
    </alternativeName>
</protein>
<dbReference type="PRINTS" id="PR00781">
    <property type="entry name" value="LIPOSIGPTASE"/>
</dbReference>
<dbReference type="OrthoDB" id="4308908at2"/>
<dbReference type="UniPathway" id="UPA00665"/>
<reference evidence="13 14" key="1">
    <citation type="journal article" date="2015" name="Genome Announc.">
        <title>Complete Genome Sequencing of Protease-Producing Novel Arthrobacter sp. Strain IHBB 11108 Using PacBio Single-Molecule Real-Time Sequencing Technology.</title>
        <authorList>
            <person name="Kiran S."/>
            <person name="Swarnkar M.K."/>
            <person name="Pal M."/>
            <person name="Thakur R."/>
            <person name="Tewari R."/>
            <person name="Singh A.K."/>
            <person name="Gulati A."/>
        </authorList>
    </citation>
    <scope>NUCLEOTIDE SEQUENCE [LARGE SCALE GENOMIC DNA]</scope>
    <source>
        <strain evidence="13 14">IHBB 11108</strain>
    </source>
</reference>
<keyword evidence="14" id="KW-1185">Reference proteome</keyword>
<comment type="subcellular location">
    <subcellularLocation>
        <location evidence="9">Cell membrane</location>
        <topology evidence="9">Multi-pass membrane protein</topology>
    </subcellularLocation>
</comment>
<dbReference type="EMBL" id="CP011005">
    <property type="protein sequence ID" value="AJT40725.1"/>
    <property type="molecule type" value="Genomic_DNA"/>
</dbReference>
<keyword evidence="6 9" id="KW-0378">Hydrolase</keyword>
<dbReference type="NCBIfam" id="TIGR00077">
    <property type="entry name" value="lspA"/>
    <property type="match status" value="1"/>
</dbReference>
<feature type="region of interest" description="Disordered" evidence="12">
    <location>
        <begin position="177"/>
        <end position="201"/>
    </location>
</feature>
<keyword evidence="3 9" id="KW-0645">Protease</keyword>
<evidence type="ECO:0000256" key="3">
    <source>
        <dbReference type="ARBA" id="ARBA00022670"/>
    </source>
</evidence>
<sequence length="201" mass="21530">MTENPAPAERKSSANTARWILICCLAGLAVLAYGLDQLTKFWVTSTMTLGQVTEVWPPVLRWYYITNSGAAFSIGEGYTWIFSIVMTVVSIAIIVLARKVGSVWWAIAMGMVLGGALGNLTDRLFRPPSFGMGHVVDFISVPNFAIFNLADSAVVGGVIVICLLTLIGVPFRGGPRRVGEDARRDADKSTDSAAAAESADD</sequence>
<dbReference type="RefSeq" id="WP_045073545.1">
    <property type="nucleotide sequence ID" value="NZ_CP011005.1"/>
</dbReference>
<accession>A0A0D4BX74</accession>
<dbReference type="HAMAP" id="MF_00161">
    <property type="entry name" value="LspA"/>
    <property type="match status" value="1"/>
</dbReference>
<evidence type="ECO:0000256" key="10">
    <source>
        <dbReference type="RuleBase" id="RU000594"/>
    </source>
</evidence>
<dbReference type="Pfam" id="PF01252">
    <property type="entry name" value="Peptidase_A8"/>
    <property type="match status" value="1"/>
</dbReference>
<keyword evidence="4 9" id="KW-0812">Transmembrane</keyword>
<evidence type="ECO:0000256" key="1">
    <source>
        <dbReference type="ARBA" id="ARBA00006139"/>
    </source>
</evidence>
<evidence type="ECO:0000256" key="2">
    <source>
        <dbReference type="ARBA" id="ARBA00022475"/>
    </source>
</evidence>
<evidence type="ECO:0000313" key="13">
    <source>
        <dbReference type="EMBL" id="AJT40725.1"/>
    </source>
</evidence>
<keyword evidence="8 9" id="KW-0472">Membrane</keyword>
<feature type="active site" evidence="9">
    <location>
        <position position="151"/>
    </location>
</feature>
<keyword evidence="5 9" id="KW-0064">Aspartyl protease</keyword>
<evidence type="ECO:0000256" key="5">
    <source>
        <dbReference type="ARBA" id="ARBA00022750"/>
    </source>
</evidence>
<keyword evidence="7 9" id="KW-1133">Transmembrane helix</keyword>
<feature type="transmembrane region" description="Helical" evidence="9">
    <location>
        <begin position="16"/>
        <end position="35"/>
    </location>
</feature>
<evidence type="ECO:0000256" key="7">
    <source>
        <dbReference type="ARBA" id="ARBA00022989"/>
    </source>
</evidence>
<dbReference type="KEGG" id="ari:UM93_02910"/>
<evidence type="ECO:0000256" key="12">
    <source>
        <dbReference type="SAM" id="MobiDB-lite"/>
    </source>
</evidence>
<dbReference type="STRING" id="1618207.UM93_02910"/>
<dbReference type="GO" id="GO:0004190">
    <property type="term" value="F:aspartic-type endopeptidase activity"/>
    <property type="evidence" value="ECO:0007669"/>
    <property type="project" value="UniProtKB-UniRule"/>
</dbReference>
<evidence type="ECO:0000256" key="6">
    <source>
        <dbReference type="ARBA" id="ARBA00022801"/>
    </source>
</evidence>
<comment type="catalytic activity">
    <reaction evidence="9 10">
        <text>Release of signal peptides from bacterial membrane prolipoproteins. Hydrolyzes -Xaa-Yaa-Zaa-|-(S,diacylglyceryl)Cys-, in which Xaa is hydrophobic (preferably Leu), and Yaa (Ala or Ser) and Zaa (Gly or Ala) have small, neutral side chains.</text>
        <dbReference type="EC" id="3.4.23.36"/>
    </reaction>
</comment>
<feature type="transmembrane region" description="Helical" evidence="9">
    <location>
        <begin position="77"/>
        <end position="96"/>
    </location>
</feature>
<dbReference type="EC" id="3.4.23.36" evidence="9"/>
<comment type="pathway">
    <text evidence="9">Protein modification; lipoprotein biosynthesis (signal peptide cleavage).</text>
</comment>
<evidence type="ECO:0000256" key="4">
    <source>
        <dbReference type="ARBA" id="ARBA00022692"/>
    </source>
</evidence>
<keyword evidence="2 9" id="KW-1003">Cell membrane</keyword>
<organism evidence="13 14">
    <name type="scientific">Psychromicrobium lacuslunae</name>
    <dbReference type="NCBI Taxonomy" id="1618207"/>
    <lineage>
        <taxon>Bacteria</taxon>
        <taxon>Bacillati</taxon>
        <taxon>Actinomycetota</taxon>
        <taxon>Actinomycetes</taxon>
        <taxon>Micrococcales</taxon>
        <taxon>Micrococcaceae</taxon>
        <taxon>Psychromicrobium</taxon>
    </lineage>
</organism>
<feature type="compositionally biased region" description="Basic and acidic residues" evidence="12">
    <location>
        <begin position="177"/>
        <end position="190"/>
    </location>
</feature>
<feature type="transmembrane region" description="Helical" evidence="9">
    <location>
        <begin position="141"/>
        <end position="167"/>
    </location>
</feature>
<evidence type="ECO:0000256" key="11">
    <source>
        <dbReference type="RuleBase" id="RU004181"/>
    </source>
</evidence>
<dbReference type="PANTHER" id="PTHR33695">
    <property type="entry name" value="LIPOPROTEIN SIGNAL PEPTIDASE"/>
    <property type="match status" value="1"/>
</dbReference>
<dbReference type="Proteomes" id="UP000061839">
    <property type="component" value="Chromosome"/>
</dbReference>
<gene>
    <name evidence="9" type="primary">lspA</name>
    <name evidence="13" type="ORF">UM93_02910</name>
</gene>
<name>A0A0D4BX74_9MICC</name>
<dbReference type="HOGENOM" id="CLU_083252_2_2_11"/>
<dbReference type="PROSITE" id="PS00855">
    <property type="entry name" value="SPASE_II"/>
    <property type="match status" value="1"/>
</dbReference>
<keyword evidence="13" id="KW-0449">Lipoprotein</keyword>
<evidence type="ECO:0000256" key="8">
    <source>
        <dbReference type="ARBA" id="ARBA00023136"/>
    </source>
</evidence>
<dbReference type="PANTHER" id="PTHR33695:SF1">
    <property type="entry name" value="LIPOPROTEIN SIGNAL PEPTIDASE"/>
    <property type="match status" value="1"/>
</dbReference>
<comment type="function">
    <text evidence="9 10">This protein specifically catalyzes the removal of signal peptides from prolipoproteins.</text>
</comment>
<proteinExistence type="inferred from homology"/>
<dbReference type="PATRIC" id="fig|1618207.4.peg.595"/>
<comment type="similarity">
    <text evidence="1 9 11">Belongs to the peptidase A8 family.</text>
</comment>